<comment type="caution">
    <text evidence="2">The sequence shown here is derived from an EMBL/GenBank/DDBJ whole genome shotgun (WGS) entry which is preliminary data.</text>
</comment>
<name>A0A7M3MIR0_9BACT</name>
<dbReference type="PANTHER" id="PTHR31970">
    <property type="match status" value="1"/>
</dbReference>
<evidence type="ECO:0000313" key="3">
    <source>
        <dbReference type="Proteomes" id="UP000448292"/>
    </source>
</evidence>
<keyword evidence="1" id="KW-0812">Transmembrane</keyword>
<dbReference type="GO" id="GO:0015098">
    <property type="term" value="F:molybdate ion transmembrane transporter activity"/>
    <property type="evidence" value="ECO:0007669"/>
    <property type="project" value="InterPro"/>
</dbReference>
<keyword evidence="1" id="KW-1133">Transmembrane helix</keyword>
<feature type="transmembrane region" description="Helical" evidence="1">
    <location>
        <begin position="348"/>
        <end position="366"/>
    </location>
</feature>
<protein>
    <submittedName>
        <fullName evidence="2">Sulfate permease</fullName>
    </submittedName>
</protein>
<feature type="transmembrane region" description="Helical" evidence="1">
    <location>
        <begin position="169"/>
        <end position="190"/>
    </location>
</feature>
<keyword evidence="1" id="KW-0472">Membrane</keyword>
<dbReference type="OrthoDB" id="7361398at2"/>
<feature type="transmembrane region" description="Helical" evidence="1">
    <location>
        <begin position="324"/>
        <end position="342"/>
    </location>
</feature>
<dbReference type="AlphaFoldDB" id="A0A7M3MIR0"/>
<dbReference type="PANTHER" id="PTHR31970:SF9">
    <property type="entry name" value="MOLYBDATE TRANSPORTER 2"/>
    <property type="match status" value="1"/>
</dbReference>
<feature type="transmembrane region" description="Helical" evidence="1">
    <location>
        <begin position="197"/>
        <end position="218"/>
    </location>
</feature>
<evidence type="ECO:0000313" key="2">
    <source>
        <dbReference type="EMBL" id="TVM19699.1"/>
    </source>
</evidence>
<dbReference type="Pfam" id="PF16983">
    <property type="entry name" value="MFS_MOT1"/>
    <property type="match status" value="2"/>
</dbReference>
<gene>
    <name evidence="2" type="ORF">DPQ33_00220</name>
</gene>
<feature type="transmembrane region" description="Helical" evidence="1">
    <location>
        <begin position="378"/>
        <end position="402"/>
    </location>
</feature>
<dbReference type="RefSeq" id="WP_144301162.1">
    <property type="nucleotide sequence ID" value="NZ_QMIE01000001.1"/>
</dbReference>
<feature type="transmembrane region" description="Helical" evidence="1">
    <location>
        <begin position="94"/>
        <end position="115"/>
    </location>
</feature>
<proteinExistence type="predicted"/>
<organism evidence="2 3">
    <name type="scientific">Oceanidesulfovibrio indonesiensis</name>
    <dbReference type="NCBI Taxonomy" id="54767"/>
    <lineage>
        <taxon>Bacteria</taxon>
        <taxon>Pseudomonadati</taxon>
        <taxon>Thermodesulfobacteriota</taxon>
        <taxon>Desulfovibrionia</taxon>
        <taxon>Desulfovibrionales</taxon>
        <taxon>Desulfovibrionaceae</taxon>
        <taxon>Oceanidesulfovibrio</taxon>
    </lineage>
</organism>
<sequence>MADLSTPPPPKKPLFPLNGCRFDRMELAGSLGDLGTLLPIAIGMLLVNGISATGLFFAVGLFYIVGGLYYRVPIAVQPMKVVGAYAIAQSLDAATVQAAGLLMALFLLVIGATRLMNAVSCIITKPVIRGVQVSTGVVLATKGVAFILGTSALQQSGGMAEPFLGVDTFLWLPVGIWLGIAFLVVTLVLIDSKRLPAGIAVVGGGMILGLLFSGGAPLTGVSLGLHLPELLPFGFPGWEAFSLALLAMALPQTPMTIGNAVLANADLSREYYPEGERVTPRALCISMSAANFLAFLVGGMPMCHGAGGLAAHYRFGARTAGSNLIIGAIFLGLAVLVGPSVLQIVQLLPLSVLGVLLVFAGMQLCLQVMDIQGRRGMFTVFAMLAITLASNLAVAFIVGFALSHLLKSEKFSI</sequence>
<dbReference type="EMBL" id="QMIE01000001">
    <property type="protein sequence ID" value="TVM19699.1"/>
    <property type="molecule type" value="Genomic_DNA"/>
</dbReference>
<dbReference type="Proteomes" id="UP000448292">
    <property type="component" value="Unassembled WGS sequence"/>
</dbReference>
<keyword evidence="3" id="KW-1185">Reference proteome</keyword>
<evidence type="ECO:0000256" key="1">
    <source>
        <dbReference type="SAM" id="Phobius"/>
    </source>
</evidence>
<accession>A0A7M3MIR0</accession>
<dbReference type="InterPro" id="IPR031563">
    <property type="entry name" value="MOT1/MOT2"/>
</dbReference>
<reference evidence="2 3" key="1">
    <citation type="submission" date="2018-06" db="EMBL/GenBank/DDBJ databases">
        <title>Complete genome of Desulfovibrio indonesiensis P37SLT.</title>
        <authorList>
            <person name="Crispim J.S."/>
            <person name="Vidigal P.M.P."/>
            <person name="Silva L.C.F."/>
            <person name="Laguardia C.N."/>
            <person name="Araujo L.C."/>
            <person name="Dias R.S."/>
            <person name="Sousa M.P."/>
            <person name="Paula S.O."/>
            <person name="Silva C."/>
        </authorList>
    </citation>
    <scope>NUCLEOTIDE SEQUENCE [LARGE SCALE GENOMIC DNA]</scope>
    <source>
        <strain evidence="2 3">P37SLT</strain>
    </source>
</reference>
<feature type="transmembrane region" description="Helical" evidence="1">
    <location>
        <begin position="127"/>
        <end position="149"/>
    </location>
</feature>